<dbReference type="SUPFAM" id="SSF57184">
    <property type="entry name" value="Growth factor receptor domain"/>
    <property type="match status" value="3"/>
</dbReference>
<keyword evidence="4" id="KW-1185">Reference proteome</keyword>
<reference evidence="3" key="1">
    <citation type="submission" date="2020-11" db="EMBL/GenBank/DDBJ databases">
        <title>Chlorella ohadii genome sequencing and assembly.</title>
        <authorList>
            <person name="Murik O."/>
            <person name="Treves H."/>
            <person name="Kedem I."/>
            <person name="Shotland Y."/>
            <person name="Kaplan A."/>
        </authorList>
    </citation>
    <scope>NUCLEOTIDE SEQUENCE</scope>
    <source>
        <strain evidence="3">1</strain>
    </source>
</reference>
<evidence type="ECO:0000313" key="3">
    <source>
        <dbReference type="EMBL" id="KAI7845386.1"/>
    </source>
</evidence>
<dbReference type="Proteomes" id="UP001205105">
    <property type="component" value="Unassembled WGS sequence"/>
</dbReference>
<gene>
    <name evidence="3" type="ORF">COHA_001091</name>
</gene>
<dbReference type="InterPro" id="IPR006212">
    <property type="entry name" value="Furin_repeat"/>
</dbReference>
<feature type="domain" description="EGF-like" evidence="2">
    <location>
        <begin position="109"/>
        <end position="138"/>
    </location>
</feature>
<dbReference type="SMART" id="SM00181">
    <property type="entry name" value="EGF"/>
    <property type="match status" value="5"/>
</dbReference>
<keyword evidence="1" id="KW-0732">Signal</keyword>
<feature type="signal peptide" evidence="1">
    <location>
        <begin position="1"/>
        <end position="21"/>
    </location>
</feature>
<dbReference type="Gene3D" id="2.10.220.10">
    <property type="entry name" value="Hormone Receptor, Insulin-like Growth Factor Receptor 1, Chain A, domain 2"/>
    <property type="match status" value="1"/>
</dbReference>
<protein>
    <recommendedName>
        <fullName evidence="2">EGF-like domain-containing protein</fullName>
    </recommendedName>
</protein>
<organism evidence="3 4">
    <name type="scientific">Chlorella ohadii</name>
    <dbReference type="NCBI Taxonomy" id="2649997"/>
    <lineage>
        <taxon>Eukaryota</taxon>
        <taxon>Viridiplantae</taxon>
        <taxon>Chlorophyta</taxon>
        <taxon>core chlorophytes</taxon>
        <taxon>Trebouxiophyceae</taxon>
        <taxon>Chlorellales</taxon>
        <taxon>Chlorellaceae</taxon>
        <taxon>Chlorella clade</taxon>
        <taxon>Chlorella</taxon>
    </lineage>
</organism>
<dbReference type="InterPro" id="IPR052798">
    <property type="entry name" value="Giardia_VSA"/>
</dbReference>
<dbReference type="InterPro" id="IPR000742">
    <property type="entry name" value="EGF"/>
</dbReference>
<accession>A0AAD5DZR3</accession>
<dbReference type="EMBL" id="JADXDR010000018">
    <property type="protein sequence ID" value="KAI7845386.1"/>
    <property type="molecule type" value="Genomic_DNA"/>
</dbReference>
<feature type="domain" description="EGF-like" evidence="2">
    <location>
        <begin position="363"/>
        <end position="394"/>
    </location>
</feature>
<evidence type="ECO:0000313" key="4">
    <source>
        <dbReference type="Proteomes" id="UP001205105"/>
    </source>
</evidence>
<proteinExistence type="predicted"/>
<dbReference type="SMART" id="SM00261">
    <property type="entry name" value="FU"/>
    <property type="match status" value="5"/>
</dbReference>
<evidence type="ECO:0000259" key="2">
    <source>
        <dbReference type="SMART" id="SM00181"/>
    </source>
</evidence>
<comment type="caution">
    <text evidence="3">The sequence shown here is derived from an EMBL/GenBank/DDBJ whole genome shotgun (WGS) entry which is preliminary data.</text>
</comment>
<dbReference type="PANTHER" id="PTHR23275:SF100">
    <property type="entry name" value="EGF-LIKE DOMAIN-CONTAINING PROTEIN"/>
    <property type="match status" value="1"/>
</dbReference>
<sequence>MRRTLLLFAACALLLAHGAHAACKADKPDADPVSGCAKCSKDGKKCLECSERFGLTADGTCVRCTVPGYFGDKCSKCDGDKPDICLTCSASCGRRSCLGLFASEGRCEPCSDSCADCNAKGQCLACQRFYGLVNGTCQHCKENCYSCGDDASKCESCTSGYDCKDEKTCNSCDFGYGPSKKGAKDCVPCKSTGCTGCYDDSAKCTSCDTGFGLVKDACVACAAANCTNCDGDAKVCTSCSSNDTVSLGTDKATGGCAPCKDANCQTCTATDACNFCKDGFGLDEKAGTCKPCPEKATSCTFNATGTFVDACANGYGPDKAGKECKACGVDKCDRCDKLGAGFCDVYGCAEGYGYSDQENVCFACKEGCASCTETSCSYCLSGYAFADSSEKACTKCVDGDKRGDCQPVN</sequence>
<evidence type="ECO:0000256" key="1">
    <source>
        <dbReference type="SAM" id="SignalP"/>
    </source>
</evidence>
<feature type="domain" description="EGF-like" evidence="2">
    <location>
        <begin position="258"/>
        <end position="290"/>
    </location>
</feature>
<dbReference type="InterPro" id="IPR009030">
    <property type="entry name" value="Growth_fac_rcpt_cys_sf"/>
</dbReference>
<feature type="domain" description="EGF-like" evidence="2">
    <location>
        <begin position="22"/>
        <end position="62"/>
    </location>
</feature>
<feature type="chain" id="PRO_5041925955" description="EGF-like domain-containing protein" evidence="1">
    <location>
        <begin position="22"/>
        <end position="409"/>
    </location>
</feature>
<dbReference type="PANTHER" id="PTHR23275">
    <property type="entry name" value="CABRIOLET.-RELATED"/>
    <property type="match status" value="1"/>
</dbReference>
<name>A0AAD5DZR3_9CHLO</name>
<feature type="domain" description="EGF-like" evidence="2">
    <location>
        <begin position="188"/>
        <end position="219"/>
    </location>
</feature>
<dbReference type="AlphaFoldDB" id="A0AAD5DZR3"/>